<dbReference type="Proteomes" id="UP001107558">
    <property type="component" value="Chromosome 1"/>
</dbReference>
<keyword evidence="5" id="KW-1185">Reference proteome</keyword>
<dbReference type="PANTHER" id="PTHR23050">
    <property type="entry name" value="CALCIUM BINDING PROTEIN"/>
    <property type="match status" value="1"/>
</dbReference>
<accession>A0A9J6CKW6</accession>
<dbReference type="CDD" id="cd00051">
    <property type="entry name" value="EFh"/>
    <property type="match status" value="1"/>
</dbReference>
<feature type="domain" description="EF-hand" evidence="3">
    <location>
        <begin position="25"/>
        <end position="60"/>
    </location>
</feature>
<dbReference type="InterPro" id="IPR011992">
    <property type="entry name" value="EF-hand-dom_pair"/>
</dbReference>
<evidence type="ECO:0000256" key="1">
    <source>
        <dbReference type="ARBA" id="ARBA00022737"/>
    </source>
</evidence>
<dbReference type="OrthoDB" id="6572480at2759"/>
<dbReference type="SMART" id="SM00054">
    <property type="entry name" value="EFh"/>
    <property type="match status" value="4"/>
</dbReference>
<dbReference type="GO" id="GO:0005509">
    <property type="term" value="F:calcium ion binding"/>
    <property type="evidence" value="ECO:0007669"/>
    <property type="project" value="InterPro"/>
</dbReference>
<feature type="domain" description="EF-hand" evidence="3">
    <location>
        <begin position="137"/>
        <end position="172"/>
    </location>
</feature>
<dbReference type="SUPFAM" id="SSF47473">
    <property type="entry name" value="EF-hand"/>
    <property type="match status" value="1"/>
</dbReference>
<gene>
    <name evidence="4" type="ORF">PVAND_011962</name>
</gene>
<dbReference type="Pfam" id="PF13499">
    <property type="entry name" value="EF-hand_7"/>
    <property type="match status" value="2"/>
</dbReference>
<organism evidence="4 5">
    <name type="scientific">Polypedilum vanderplanki</name>
    <name type="common">Sleeping chironomid midge</name>
    <dbReference type="NCBI Taxonomy" id="319348"/>
    <lineage>
        <taxon>Eukaryota</taxon>
        <taxon>Metazoa</taxon>
        <taxon>Ecdysozoa</taxon>
        <taxon>Arthropoda</taxon>
        <taxon>Hexapoda</taxon>
        <taxon>Insecta</taxon>
        <taxon>Pterygota</taxon>
        <taxon>Neoptera</taxon>
        <taxon>Endopterygota</taxon>
        <taxon>Diptera</taxon>
        <taxon>Nematocera</taxon>
        <taxon>Chironomoidea</taxon>
        <taxon>Chironomidae</taxon>
        <taxon>Chironominae</taxon>
        <taxon>Polypedilum</taxon>
        <taxon>Polypedilum</taxon>
    </lineage>
</organism>
<feature type="domain" description="EF-hand" evidence="3">
    <location>
        <begin position="101"/>
        <end position="136"/>
    </location>
</feature>
<keyword evidence="1" id="KW-0677">Repeat</keyword>
<protein>
    <recommendedName>
        <fullName evidence="3">EF-hand domain-containing protein</fullName>
    </recommendedName>
</protein>
<dbReference type="InterPro" id="IPR050145">
    <property type="entry name" value="Centrin_CML-like"/>
</dbReference>
<dbReference type="InterPro" id="IPR018247">
    <property type="entry name" value="EF_Hand_1_Ca_BS"/>
</dbReference>
<keyword evidence="2" id="KW-0106">Calcium</keyword>
<evidence type="ECO:0000256" key="2">
    <source>
        <dbReference type="ARBA" id="ARBA00022837"/>
    </source>
</evidence>
<proteinExistence type="predicted"/>
<dbReference type="PROSITE" id="PS00018">
    <property type="entry name" value="EF_HAND_1"/>
    <property type="match status" value="3"/>
</dbReference>
<dbReference type="AlphaFoldDB" id="A0A9J6CKW6"/>
<dbReference type="PROSITE" id="PS50222">
    <property type="entry name" value="EF_HAND_2"/>
    <property type="match status" value="4"/>
</dbReference>
<evidence type="ECO:0000313" key="5">
    <source>
        <dbReference type="Proteomes" id="UP001107558"/>
    </source>
</evidence>
<evidence type="ECO:0000259" key="3">
    <source>
        <dbReference type="PROSITE" id="PS50222"/>
    </source>
</evidence>
<dbReference type="EMBL" id="JADBJN010000001">
    <property type="protein sequence ID" value="KAG5682620.1"/>
    <property type="molecule type" value="Genomic_DNA"/>
</dbReference>
<dbReference type="FunFam" id="1.10.238.10:FF:000001">
    <property type="entry name" value="Calmodulin 1"/>
    <property type="match status" value="1"/>
</dbReference>
<name>A0A9J6CKW6_POLVA</name>
<feature type="domain" description="EF-hand" evidence="3">
    <location>
        <begin position="62"/>
        <end position="97"/>
    </location>
</feature>
<dbReference type="Gene3D" id="1.10.238.10">
    <property type="entry name" value="EF-hand"/>
    <property type="match status" value="2"/>
</dbReference>
<sequence length="180" mass="21070">MEDKSEISEEKLKLLENLKNKLTNDEILNYIETFKFFDVDGDGEINTKDVFHIMERVSGRRISNATAQKLINQSDITKSGTLTFVEFINMLKSYQKNENRDENEKIVEIFNIFDKDKDGFITVEEMRQTFSDFGDDFDAKRIEAIIRESDQDGDGKLSIEEFIHLFNNNNVDPEEFDMKI</sequence>
<comment type="caution">
    <text evidence="4">The sequence shown here is derived from an EMBL/GenBank/DDBJ whole genome shotgun (WGS) entry which is preliminary data.</text>
</comment>
<evidence type="ECO:0000313" key="4">
    <source>
        <dbReference type="EMBL" id="KAG5682620.1"/>
    </source>
</evidence>
<reference evidence="4" key="1">
    <citation type="submission" date="2021-03" db="EMBL/GenBank/DDBJ databases">
        <title>Chromosome level genome of the anhydrobiotic midge Polypedilum vanderplanki.</title>
        <authorList>
            <person name="Yoshida Y."/>
            <person name="Kikawada T."/>
            <person name="Gusev O."/>
        </authorList>
    </citation>
    <scope>NUCLEOTIDE SEQUENCE</scope>
    <source>
        <strain evidence="4">NIAS01</strain>
        <tissue evidence="4">Whole body or cell culture</tissue>
    </source>
</reference>
<dbReference type="InterPro" id="IPR002048">
    <property type="entry name" value="EF_hand_dom"/>
</dbReference>